<feature type="compositionally biased region" description="Polar residues" evidence="1">
    <location>
        <begin position="343"/>
        <end position="357"/>
    </location>
</feature>
<accession>A0AAE1YDV2</accession>
<evidence type="ECO:0000259" key="2">
    <source>
        <dbReference type="Pfam" id="PF14111"/>
    </source>
</evidence>
<protein>
    <recommendedName>
        <fullName evidence="2">DUF4283 domain-containing protein</fullName>
    </recommendedName>
</protein>
<evidence type="ECO:0000313" key="3">
    <source>
        <dbReference type="EMBL" id="KAK4428440.1"/>
    </source>
</evidence>
<feature type="domain" description="DUF4283" evidence="2">
    <location>
        <begin position="111"/>
        <end position="156"/>
    </location>
</feature>
<proteinExistence type="predicted"/>
<evidence type="ECO:0000256" key="1">
    <source>
        <dbReference type="SAM" id="MobiDB-lite"/>
    </source>
</evidence>
<dbReference type="PANTHER" id="PTHR31286:SF180">
    <property type="entry name" value="OS10G0362600 PROTEIN"/>
    <property type="match status" value="1"/>
</dbReference>
<sequence length="414" mass="44721">MAKQKNTKLVAETAPSSAASSKLKIAQPTTAPASGKETEKAGQSAKTTGLPNTAQSSAMVASKPTGTTQTSFAGFFSSNRKLSSKNKLTKFVVEEGPLTLQSNDLVDGASFHQHDSGWLVFRFARDKDRQRILAGGPYSVYGRPLLLKNMPDCFEFKDNDISVTPVWAILPSLPLECWHPNALGKIGSRLGTPIAMDSLTMSMERVSYARILVKVDASKELVDQVEFVLPNGVTSKQPVVYEFTPKFCSECHCFGHLKDSCKGSLPPATAAATNATTTVQPVVPKKVQDSDWTLVKRRNRFPKHAQWQKQQQKQQPSAADRNDQDRQGLAQQQLPTPAVDSKMQAQPGLSGQDQISAGQGPVEQARRAVIEEHSPVDSSSCSSNSGSPSTSECIPPITLKQKLKLGGIAPLHSP</sequence>
<evidence type="ECO:0000313" key="4">
    <source>
        <dbReference type="Proteomes" id="UP001293254"/>
    </source>
</evidence>
<feature type="region of interest" description="Disordered" evidence="1">
    <location>
        <begin position="1"/>
        <end position="66"/>
    </location>
</feature>
<feature type="region of interest" description="Disordered" evidence="1">
    <location>
        <begin position="301"/>
        <end position="395"/>
    </location>
</feature>
<name>A0AAE1YDV2_9LAMI</name>
<reference evidence="3" key="2">
    <citation type="journal article" date="2024" name="Plant">
        <title>Genomic evolution and insights into agronomic trait innovations of Sesamum species.</title>
        <authorList>
            <person name="Miao H."/>
            <person name="Wang L."/>
            <person name="Qu L."/>
            <person name="Liu H."/>
            <person name="Sun Y."/>
            <person name="Le M."/>
            <person name="Wang Q."/>
            <person name="Wei S."/>
            <person name="Zheng Y."/>
            <person name="Lin W."/>
            <person name="Duan Y."/>
            <person name="Cao H."/>
            <person name="Xiong S."/>
            <person name="Wang X."/>
            <person name="Wei L."/>
            <person name="Li C."/>
            <person name="Ma Q."/>
            <person name="Ju M."/>
            <person name="Zhao R."/>
            <person name="Li G."/>
            <person name="Mu C."/>
            <person name="Tian Q."/>
            <person name="Mei H."/>
            <person name="Zhang T."/>
            <person name="Gao T."/>
            <person name="Zhang H."/>
        </authorList>
    </citation>
    <scope>NUCLEOTIDE SEQUENCE</scope>
    <source>
        <strain evidence="3">3651</strain>
    </source>
</reference>
<dbReference type="AlphaFoldDB" id="A0AAE1YDV2"/>
<dbReference type="InterPro" id="IPR040256">
    <property type="entry name" value="At4g02000-like"/>
</dbReference>
<dbReference type="Pfam" id="PF14111">
    <property type="entry name" value="DUF4283"/>
    <property type="match status" value="1"/>
</dbReference>
<gene>
    <name evidence="3" type="ORF">Salat_1143600</name>
</gene>
<feature type="compositionally biased region" description="Basic and acidic residues" evidence="1">
    <location>
        <begin position="364"/>
        <end position="375"/>
    </location>
</feature>
<comment type="caution">
    <text evidence="3">The sequence shown here is derived from an EMBL/GenBank/DDBJ whole genome shotgun (WGS) entry which is preliminary data.</text>
</comment>
<dbReference type="InterPro" id="IPR025558">
    <property type="entry name" value="DUF4283"/>
</dbReference>
<feature type="compositionally biased region" description="Low complexity" evidence="1">
    <location>
        <begin position="376"/>
        <end position="391"/>
    </location>
</feature>
<dbReference type="EMBL" id="JACGWO010000004">
    <property type="protein sequence ID" value="KAK4428440.1"/>
    <property type="molecule type" value="Genomic_DNA"/>
</dbReference>
<reference evidence="3" key="1">
    <citation type="submission" date="2020-06" db="EMBL/GenBank/DDBJ databases">
        <authorList>
            <person name="Li T."/>
            <person name="Hu X."/>
            <person name="Zhang T."/>
            <person name="Song X."/>
            <person name="Zhang H."/>
            <person name="Dai N."/>
            <person name="Sheng W."/>
            <person name="Hou X."/>
            <person name="Wei L."/>
        </authorList>
    </citation>
    <scope>NUCLEOTIDE SEQUENCE</scope>
    <source>
        <strain evidence="3">3651</strain>
        <tissue evidence="3">Leaf</tissue>
    </source>
</reference>
<dbReference type="Proteomes" id="UP001293254">
    <property type="component" value="Unassembled WGS sequence"/>
</dbReference>
<feature type="compositionally biased region" description="Polar residues" evidence="1">
    <location>
        <begin position="44"/>
        <end position="66"/>
    </location>
</feature>
<dbReference type="PANTHER" id="PTHR31286">
    <property type="entry name" value="GLYCINE-RICH CELL WALL STRUCTURAL PROTEIN 1.8-LIKE"/>
    <property type="match status" value="1"/>
</dbReference>
<organism evidence="3 4">
    <name type="scientific">Sesamum alatum</name>
    <dbReference type="NCBI Taxonomy" id="300844"/>
    <lineage>
        <taxon>Eukaryota</taxon>
        <taxon>Viridiplantae</taxon>
        <taxon>Streptophyta</taxon>
        <taxon>Embryophyta</taxon>
        <taxon>Tracheophyta</taxon>
        <taxon>Spermatophyta</taxon>
        <taxon>Magnoliopsida</taxon>
        <taxon>eudicotyledons</taxon>
        <taxon>Gunneridae</taxon>
        <taxon>Pentapetalae</taxon>
        <taxon>asterids</taxon>
        <taxon>lamiids</taxon>
        <taxon>Lamiales</taxon>
        <taxon>Pedaliaceae</taxon>
        <taxon>Sesamum</taxon>
    </lineage>
</organism>
<keyword evidence="4" id="KW-1185">Reference proteome</keyword>